<evidence type="ECO:0000313" key="1">
    <source>
        <dbReference type="EMBL" id="KAJ9056601.1"/>
    </source>
</evidence>
<organism evidence="1 2">
    <name type="scientific">Entomophthora muscae</name>
    <dbReference type="NCBI Taxonomy" id="34485"/>
    <lineage>
        <taxon>Eukaryota</taxon>
        <taxon>Fungi</taxon>
        <taxon>Fungi incertae sedis</taxon>
        <taxon>Zoopagomycota</taxon>
        <taxon>Entomophthoromycotina</taxon>
        <taxon>Entomophthoromycetes</taxon>
        <taxon>Entomophthorales</taxon>
        <taxon>Entomophthoraceae</taxon>
        <taxon>Entomophthora</taxon>
    </lineage>
</organism>
<proteinExistence type="predicted"/>
<dbReference type="EC" id="3.5.1.52" evidence="1"/>
<accession>A0ACC2S332</accession>
<keyword evidence="1" id="KW-0378">Hydrolase</keyword>
<comment type="caution">
    <text evidence="1">The sequence shown here is derived from an EMBL/GenBank/DDBJ whole genome shotgun (WGS) entry which is preliminary data.</text>
</comment>
<keyword evidence="2" id="KW-1185">Reference proteome</keyword>
<name>A0ACC2S332_9FUNG</name>
<sequence length="590" mass="65173">MDNQMISDLCSKLSRTYLSRPIPPRLKRDPSEFHRKVVDYIGSGISGMKRFESPEVKKYALKVLDNDGFREEMVKVSQEYGSTKTDPEKQIMALLRWFKGQLFTWVNKLPCEFCKEEDTSLIGVEDPNSSESSGDCSRVEVYQCPKCNKTSRFPRFNNPVRVLQARRGRCGEYTTGFIALVRSLGFDVRLVNDFEDHVWAEVYFPGLKRWLHADPSEGILDEPLTYAVGWGKQPVMVMGTSARFGASDVTIRYTPDFVKLTIPRRRQKGLQGRLVYNSIHTTNAILAQPPSAAALAQLQREENEELAGYIIKPRETGFHAGRQSGSTEWRKARGELGSISIDIKDFQTTKVFDSTANPTLLKDLAFNGNARFQETSALLTPCVSDQAGSIFLKAPIDISHGFRLGFKFQVSAGDGADGLAVVFQAQGPSALGKGGCGLGYAGIKDCVALEIDTYRSFDRCSDPDGNHISLQAGKSDGNGKYTPVSSHHSSSLGWTPASQLPNFQTGEWFCMSVILLPSGHFQVSLKADKEEDDQMVVVLDIPKVDFTSLTNGNSLLFFGFSAATGGLSQSHIVSSIEIDRLNALSNPLHI</sequence>
<dbReference type="Proteomes" id="UP001165960">
    <property type="component" value="Unassembled WGS sequence"/>
</dbReference>
<reference evidence="1" key="1">
    <citation type="submission" date="2022-04" db="EMBL/GenBank/DDBJ databases">
        <title>Genome of the entomopathogenic fungus Entomophthora muscae.</title>
        <authorList>
            <person name="Elya C."/>
            <person name="Lovett B.R."/>
            <person name="Lee E."/>
            <person name="Macias A.M."/>
            <person name="Hajek A.E."/>
            <person name="De Bivort B.L."/>
            <person name="Kasson M.T."/>
            <person name="De Fine Licht H.H."/>
            <person name="Stajich J.E."/>
        </authorList>
    </citation>
    <scope>NUCLEOTIDE SEQUENCE</scope>
    <source>
        <strain evidence="1">Berkeley</strain>
    </source>
</reference>
<gene>
    <name evidence="1" type="primary">NGLY1</name>
    <name evidence="1" type="ORF">DSO57_1031287</name>
</gene>
<evidence type="ECO:0000313" key="2">
    <source>
        <dbReference type="Proteomes" id="UP001165960"/>
    </source>
</evidence>
<dbReference type="EMBL" id="QTSX02005903">
    <property type="protein sequence ID" value="KAJ9056601.1"/>
    <property type="molecule type" value="Genomic_DNA"/>
</dbReference>
<protein>
    <submittedName>
        <fullName evidence="1">Peptide-N(4)-(N-acetyl-beta-glucosaminyl)asparagine amidase</fullName>
        <ecNumber evidence="1">3.5.1.52</ecNumber>
    </submittedName>
</protein>